<feature type="domain" description="DDE-1" evidence="1">
    <location>
        <begin position="42"/>
        <end position="110"/>
    </location>
</feature>
<evidence type="ECO:0000259" key="1">
    <source>
        <dbReference type="Pfam" id="PF03184"/>
    </source>
</evidence>
<organism evidence="2 3">
    <name type="scientific">Phytophthora aleatoria</name>
    <dbReference type="NCBI Taxonomy" id="2496075"/>
    <lineage>
        <taxon>Eukaryota</taxon>
        <taxon>Sar</taxon>
        <taxon>Stramenopiles</taxon>
        <taxon>Oomycota</taxon>
        <taxon>Peronosporomycetes</taxon>
        <taxon>Peronosporales</taxon>
        <taxon>Peronosporaceae</taxon>
        <taxon>Phytophthora</taxon>
    </lineage>
</organism>
<accession>A0A8J5LYI7</accession>
<dbReference type="AlphaFoldDB" id="A0A8J5LYI7"/>
<evidence type="ECO:0000313" key="3">
    <source>
        <dbReference type="Proteomes" id="UP000709295"/>
    </source>
</evidence>
<comment type="caution">
    <text evidence="2">The sequence shown here is derived from an EMBL/GenBank/DDBJ whole genome shotgun (WGS) entry which is preliminary data.</text>
</comment>
<protein>
    <recommendedName>
        <fullName evidence="1">DDE-1 domain-containing protein</fullName>
    </recommendedName>
</protein>
<feature type="non-terminal residue" evidence="2">
    <location>
        <position position="152"/>
    </location>
</feature>
<sequence length="152" mass="17600">RGSKTVWIKCGNKGRVGATAVLLGDSVGNKYAPFLVFKRTPDVLLLWDDFGGPVTAEVVQYAASINVILLKVPPRYTYVCQPADITWIQPLKHRLRKKWIQLQKKQLILYKKGVARRQKTNKRHWTMPLQNATETRTRKTLLQLWRRYVPST</sequence>
<proteinExistence type="predicted"/>
<dbReference type="Proteomes" id="UP000709295">
    <property type="component" value="Unassembled WGS sequence"/>
</dbReference>
<keyword evidence="3" id="KW-1185">Reference proteome</keyword>
<gene>
    <name evidence="2" type="ORF">JG688_00017463</name>
</gene>
<dbReference type="EMBL" id="JAENGY010002603">
    <property type="protein sequence ID" value="KAG6943725.1"/>
    <property type="molecule type" value="Genomic_DNA"/>
</dbReference>
<dbReference type="Pfam" id="PF03184">
    <property type="entry name" value="DDE_1"/>
    <property type="match status" value="1"/>
</dbReference>
<dbReference type="GO" id="GO:0003676">
    <property type="term" value="F:nucleic acid binding"/>
    <property type="evidence" value="ECO:0007669"/>
    <property type="project" value="InterPro"/>
</dbReference>
<dbReference type="InterPro" id="IPR004875">
    <property type="entry name" value="DDE_SF_endonuclease_dom"/>
</dbReference>
<name>A0A8J5LYI7_9STRA</name>
<reference evidence="2" key="1">
    <citation type="submission" date="2021-01" db="EMBL/GenBank/DDBJ databases">
        <title>Phytophthora aleatoria, a newly-described species from Pinus radiata is distinct from Phytophthora cactorum isolates based on comparative genomics.</title>
        <authorList>
            <person name="Mcdougal R."/>
            <person name="Panda P."/>
            <person name="Williams N."/>
            <person name="Studholme D.J."/>
        </authorList>
    </citation>
    <scope>NUCLEOTIDE SEQUENCE</scope>
    <source>
        <strain evidence="2">NZFS 4037</strain>
    </source>
</reference>
<evidence type="ECO:0000313" key="2">
    <source>
        <dbReference type="EMBL" id="KAG6943725.1"/>
    </source>
</evidence>